<dbReference type="SUPFAM" id="SSF52266">
    <property type="entry name" value="SGNH hydrolase"/>
    <property type="match status" value="1"/>
</dbReference>
<dbReference type="InterPro" id="IPR013830">
    <property type="entry name" value="SGNH_hydro"/>
</dbReference>
<dbReference type="OrthoDB" id="26855at2"/>
<evidence type="ECO:0000259" key="1">
    <source>
        <dbReference type="Pfam" id="PF13472"/>
    </source>
</evidence>
<comment type="caution">
    <text evidence="2">The sequence shown here is derived from an EMBL/GenBank/DDBJ whole genome shotgun (WGS) entry which is preliminary data.</text>
</comment>
<dbReference type="Proteomes" id="UP000076967">
    <property type="component" value="Unassembled WGS sequence"/>
</dbReference>
<dbReference type="STRING" id="494026.PGLA_08960"/>
<name>A0A162K5M3_9BACL</name>
<evidence type="ECO:0000313" key="3">
    <source>
        <dbReference type="Proteomes" id="UP000076967"/>
    </source>
</evidence>
<dbReference type="AlphaFoldDB" id="A0A162K5M3"/>
<dbReference type="PANTHER" id="PTHR30383">
    <property type="entry name" value="THIOESTERASE 1/PROTEASE 1/LYSOPHOSPHOLIPASE L1"/>
    <property type="match status" value="1"/>
</dbReference>
<accession>A0A162K5M3</accession>
<gene>
    <name evidence="2" type="ORF">PGLA_08960</name>
</gene>
<dbReference type="RefSeq" id="WP_068531746.1">
    <property type="nucleotide sequence ID" value="NZ_LVJH01000015.1"/>
</dbReference>
<dbReference type="PANTHER" id="PTHR30383:SF27">
    <property type="entry name" value="SPORE GERMINATION LIPASE LIPC"/>
    <property type="match status" value="1"/>
</dbReference>
<dbReference type="Pfam" id="PF13472">
    <property type="entry name" value="Lipase_GDSL_2"/>
    <property type="match status" value="1"/>
</dbReference>
<protein>
    <submittedName>
        <fullName evidence="2">Lysophospholipase</fullName>
    </submittedName>
</protein>
<dbReference type="Gene3D" id="3.40.50.1110">
    <property type="entry name" value="SGNH hydrolase"/>
    <property type="match status" value="1"/>
</dbReference>
<organism evidence="2 3">
    <name type="scientific">Paenibacillus glacialis</name>
    <dbReference type="NCBI Taxonomy" id="494026"/>
    <lineage>
        <taxon>Bacteria</taxon>
        <taxon>Bacillati</taxon>
        <taxon>Bacillota</taxon>
        <taxon>Bacilli</taxon>
        <taxon>Bacillales</taxon>
        <taxon>Paenibacillaceae</taxon>
        <taxon>Paenibacillus</taxon>
    </lineage>
</organism>
<dbReference type="InterPro" id="IPR051532">
    <property type="entry name" value="Ester_Hydrolysis_Enzymes"/>
</dbReference>
<dbReference type="InterPro" id="IPR036514">
    <property type="entry name" value="SGNH_hydro_sf"/>
</dbReference>
<keyword evidence="3" id="KW-1185">Reference proteome</keyword>
<reference evidence="2 3" key="1">
    <citation type="submission" date="2016-03" db="EMBL/GenBank/DDBJ databases">
        <title>Draft genome sequence of Paenibacillus glacialis DSM 22343.</title>
        <authorList>
            <person name="Shin S.-K."/>
            <person name="Yi H."/>
        </authorList>
    </citation>
    <scope>NUCLEOTIDE SEQUENCE [LARGE SCALE GENOMIC DNA]</scope>
    <source>
        <strain evidence="2 3">DSM 22343</strain>
    </source>
</reference>
<sequence>MTFKYTAVGDSLTVGFGALPGNGFVPVYRRLAENHLRTFVAYDNLGVNGLTSQGLYDYLSSNYSFRQFVSQADIISISIGGNDLIRAAKSSAGKLSGRDFNEALSNCKTNFSRIIKTIYQLKKNSKRPYIIRVVGLYNPFPQIEEASYYVQQYNQYLESYVNSTLAVANIYVSFRGRERALLSLDHVHPNGHGYRIIAEQLNRLGYGSLI</sequence>
<proteinExistence type="predicted"/>
<dbReference type="GO" id="GO:0004622">
    <property type="term" value="F:phosphatidylcholine lysophospholipase activity"/>
    <property type="evidence" value="ECO:0007669"/>
    <property type="project" value="TreeGrafter"/>
</dbReference>
<feature type="domain" description="SGNH hydrolase-type esterase" evidence="1">
    <location>
        <begin position="7"/>
        <end position="196"/>
    </location>
</feature>
<evidence type="ECO:0000313" key="2">
    <source>
        <dbReference type="EMBL" id="OAB43366.1"/>
    </source>
</evidence>
<dbReference type="EMBL" id="LVJH01000015">
    <property type="protein sequence ID" value="OAB43366.1"/>
    <property type="molecule type" value="Genomic_DNA"/>
</dbReference>